<reference evidence="2 3" key="1">
    <citation type="journal article" date="2022" name="Nat. Ecol. Evol.">
        <title>A masculinizing supergene underlies an exaggerated male reproductive morph in a spider.</title>
        <authorList>
            <person name="Hendrickx F."/>
            <person name="De Corte Z."/>
            <person name="Sonet G."/>
            <person name="Van Belleghem S.M."/>
            <person name="Kostlbacher S."/>
            <person name="Vangestel C."/>
        </authorList>
    </citation>
    <scope>NUCLEOTIDE SEQUENCE [LARGE SCALE GENOMIC DNA]</scope>
    <source>
        <strain evidence="2">W744_W776</strain>
    </source>
</reference>
<evidence type="ECO:0000313" key="2">
    <source>
        <dbReference type="EMBL" id="KAG8183419.1"/>
    </source>
</evidence>
<evidence type="ECO:0008006" key="4">
    <source>
        <dbReference type="Google" id="ProtNLM"/>
    </source>
</evidence>
<organism evidence="2 3">
    <name type="scientific">Oedothorax gibbosus</name>
    <dbReference type="NCBI Taxonomy" id="931172"/>
    <lineage>
        <taxon>Eukaryota</taxon>
        <taxon>Metazoa</taxon>
        <taxon>Ecdysozoa</taxon>
        <taxon>Arthropoda</taxon>
        <taxon>Chelicerata</taxon>
        <taxon>Arachnida</taxon>
        <taxon>Araneae</taxon>
        <taxon>Araneomorphae</taxon>
        <taxon>Entelegynae</taxon>
        <taxon>Araneoidea</taxon>
        <taxon>Linyphiidae</taxon>
        <taxon>Erigoninae</taxon>
        <taxon>Oedothorax</taxon>
    </lineage>
</organism>
<accession>A0AAV6UH78</accession>
<keyword evidence="3" id="KW-1185">Reference proteome</keyword>
<sequence>MDSVLYSWLAAAAVAPFVVMLSCWTLAVFRSYRSDWRLLDIFLYALTCLEVSSSLFGFGYAILGAIRPDLEAPCLFLVWGLTATRVFHLSTVTSLLLDRALACKWPQKYLSSVRHSQVRYHIIVLGVISVFVGVTSVFARLPPAATSPRHCSLHPLDWDVKFSAFLACVYGMLLITGFGCCLVVQAGRFRSRTSYRTTSFSRDSATSRSTASCEESRDLEWAVAASVCWLAYMNQTRTARPKDAIQYRKGHLFEWFVAEQEGLVPRAAPWPNSGRDLHVREGVSLNLQAIHHEWNFVKVVCRKFSDILSFSSTAPSPIASNQAVSLVTTYVRQNTVRNGAASRINAAAQRPQ</sequence>
<dbReference type="Gene3D" id="1.20.1070.10">
    <property type="entry name" value="Rhodopsin 7-helix transmembrane proteins"/>
    <property type="match status" value="1"/>
</dbReference>
<dbReference type="Proteomes" id="UP000827092">
    <property type="component" value="Unassembled WGS sequence"/>
</dbReference>
<keyword evidence="1" id="KW-0812">Transmembrane</keyword>
<feature type="transmembrane region" description="Helical" evidence="1">
    <location>
        <begin position="162"/>
        <end position="184"/>
    </location>
</feature>
<dbReference type="EMBL" id="JAFNEN010000418">
    <property type="protein sequence ID" value="KAG8183419.1"/>
    <property type="molecule type" value="Genomic_DNA"/>
</dbReference>
<evidence type="ECO:0000256" key="1">
    <source>
        <dbReference type="SAM" id="Phobius"/>
    </source>
</evidence>
<feature type="transmembrane region" description="Helical" evidence="1">
    <location>
        <begin position="6"/>
        <end position="29"/>
    </location>
</feature>
<proteinExistence type="predicted"/>
<comment type="caution">
    <text evidence="2">The sequence shown here is derived from an EMBL/GenBank/DDBJ whole genome shotgun (WGS) entry which is preliminary data.</text>
</comment>
<feature type="transmembrane region" description="Helical" evidence="1">
    <location>
        <begin position="118"/>
        <end position="142"/>
    </location>
</feature>
<feature type="transmembrane region" description="Helical" evidence="1">
    <location>
        <begin position="75"/>
        <end position="97"/>
    </location>
</feature>
<feature type="transmembrane region" description="Helical" evidence="1">
    <location>
        <begin position="41"/>
        <end position="63"/>
    </location>
</feature>
<keyword evidence="1" id="KW-0472">Membrane</keyword>
<dbReference type="AlphaFoldDB" id="A0AAV6UH78"/>
<evidence type="ECO:0000313" key="3">
    <source>
        <dbReference type="Proteomes" id="UP000827092"/>
    </source>
</evidence>
<name>A0AAV6UH78_9ARAC</name>
<protein>
    <recommendedName>
        <fullName evidence="4">G-protein coupled receptors family 1 profile domain-containing protein</fullName>
    </recommendedName>
</protein>
<gene>
    <name evidence="2" type="ORF">JTE90_023178</name>
</gene>
<keyword evidence="1" id="KW-1133">Transmembrane helix</keyword>